<evidence type="ECO:0000313" key="2">
    <source>
        <dbReference type="Proteomes" id="UP000473574"/>
    </source>
</evidence>
<proteinExistence type="predicted"/>
<organism evidence="1 2">
    <name type="scientific">Adonisia turfae CCMR0082</name>
    <dbReference type="NCBI Taxonomy" id="2304604"/>
    <lineage>
        <taxon>Bacteria</taxon>
        <taxon>Bacillati</taxon>
        <taxon>Cyanobacteriota</taxon>
        <taxon>Adonisia</taxon>
        <taxon>Adonisia turfae</taxon>
    </lineage>
</organism>
<name>A0A6M0RYS5_9CYAN</name>
<dbReference type="Proteomes" id="UP000473574">
    <property type="component" value="Unassembled WGS sequence"/>
</dbReference>
<reference evidence="1 2" key="1">
    <citation type="journal article" date="2020" name="Microb. Ecol.">
        <title>Ecogenomics of the Marine Benthic Filamentous Cyanobacterium Adonisia.</title>
        <authorList>
            <person name="Walter J.M."/>
            <person name="Coutinho F.H."/>
            <person name="Leomil L."/>
            <person name="Hargreaves P.I."/>
            <person name="Campeao M.E."/>
            <person name="Vieira V.V."/>
            <person name="Silva B.S."/>
            <person name="Fistarol G.O."/>
            <person name="Salomon P.S."/>
            <person name="Sawabe T."/>
            <person name="Mino S."/>
            <person name="Hosokawa M."/>
            <person name="Miyashita H."/>
            <person name="Maruyama F."/>
            <person name="van Verk M.C."/>
            <person name="Dutilh B.E."/>
            <person name="Thompson C.C."/>
            <person name="Thompson F.L."/>
        </authorList>
    </citation>
    <scope>NUCLEOTIDE SEQUENCE [LARGE SCALE GENOMIC DNA]</scope>
    <source>
        <strain evidence="1 2">CCMR0082</strain>
    </source>
</reference>
<dbReference type="Pfam" id="PF08894">
    <property type="entry name" value="DUF1838"/>
    <property type="match status" value="1"/>
</dbReference>
<accession>A0A6M0RYS5</accession>
<dbReference type="InterPro" id="IPR014990">
    <property type="entry name" value="DUF1838"/>
</dbReference>
<sequence>MTTKEMFEARDWVKVRNTTTGEQAFLTWSGKVYAFSPGEPKIHLFNIVGMNVSRCLDNPDKEESWNFVSRELTYYLDPETDEILHSWKNPWTGETVPVMHVANSPVQGRQPFEGQYGAKVNGDFTTFAFDLFTSYPNPLGNDERFVEYSPQSLYQAVELFKLTVPTGELRNPESTSIANVILGWDRLGPWVPWMKMGDRAGQLIYSASGRKLTGFEELPELLQEQIKTRIPAYRHAPEARIEGDNVTSWRYFKRHFEAYLAGKEFPLMDMG</sequence>
<dbReference type="AlphaFoldDB" id="A0A6M0RYS5"/>
<protein>
    <submittedName>
        <fullName evidence="1">DUF1838 domain-containing protein</fullName>
    </submittedName>
</protein>
<gene>
    <name evidence="1" type="ORF">D0962_00720</name>
</gene>
<comment type="caution">
    <text evidence="1">The sequence shown here is derived from an EMBL/GenBank/DDBJ whole genome shotgun (WGS) entry which is preliminary data.</text>
</comment>
<evidence type="ECO:0000313" key="1">
    <source>
        <dbReference type="EMBL" id="NEZ61306.1"/>
    </source>
</evidence>
<dbReference type="EMBL" id="QZCE01000001">
    <property type="protein sequence ID" value="NEZ61306.1"/>
    <property type="molecule type" value="Genomic_DNA"/>
</dbReference>
<dbReference type="RefSeq" id="WP_163659169.1">
    <property type="nucleotide sequence ID" value="NZ_QZCE01000001.1"/>
</dbReference>